<evidence type="ECO:0000313" key="2">
    <source>
        <dbReference type="EMBL" id="KAF2731255.1"/>
    </source>
</evidence>
<dbReference type="PANTHER" id="PTHR42791">
    <property type="entry name" value="GNAT FAMILY ACETYLTRANSFERASE"/>
    <property type="match status" value="1"/>
</dbReference>
<dbReference type="PANTHER" id="PTHR42791:SF1">
    <property type="entry name" value="N-ACETYLTRANSFERASE DOMAIN-CONTAINING PROTEIN"/>
    <property type="match status" value="1"/>
</dbReference>
<protein>
    <recommendedName>
        <fullName evidence="1">N-acetyltransferase domain-containing protein</fullName>
    </recommendedName>
</protein>
<feature type="domain" description="N-acetyltransferase" evidence="1">
    <location>
        <begin position="74"/>
        <end position="223"/>
    </location>
</feature>
<dbReference type="GO" id="GO:0016747">
    <property type="term" value="F:acyltransferase activity, transferring groups other than amino-acyl groups"/>
    <property type="evidence" value="ECO:0007669"/>
    <property type="project" value="InterPro"/>
</dbReference>
<dbReference type="OrthoDB" id="2115692at2759"/>
<organism evidence="2 3">
    <name type="scientific">Polyplosphaeria fusca</name>
    <dbReference type="NCBI Taxonomy" id="682080"/>
    <lineage>
        <taxon>Eukaryota</taxon>
        <taxon>Fungi</taxon>
        <taxon>Dikarya</taxon>
        <taxon>Ascomycota</taxon>
        <taxon>Pezizomycotina</taxon>
        <taxon>Dothideomycetes</taxon>
        <taxon>Pleosporomycetidae</taxon>
        <taxon>Pleosporales</taxon>
        <taxon>Tetraplosphaeriaceae</taxon>
        <taxon>Polyplosphaeria</taxon>
    </lineage>
</organism>
<name>A0A9P4QRQ4_9PLEO</name>
<evidence type="ECO:0000313" key="3">
    <source>
        <dbReference type="Proteomes" id="UP000799444"/>
    </source>
</evidence>
<dbReference type="InterPro" id="IPR052523">
    <property type="entry name" value="Trichothecene_AcTrans"/>
</dbReference>
<reference evidence="2" key="1">
    <citation type="journal article" date="2020" name="Stud. Mycol.">
        <title>101 Dothideomycetes genomes: a test case for predicting lifestyles and emergence of pathogens.</title>
        <authorList>
            <person name="Haridas S."/>
            <person name="Albert R."/>
            <person name="Binder M."/>
            <person name="Bloem J."/>
            <person name="Labutti K."/>
            <person name="Salamov A."/>
            <person name="Andreopoulos B."/>
            <person name="Baker S."/>
            <person name="Barry K."/>
            <person name="Bills G."/>
            <person name="Bluhm B."/>
            <person name="Cannon C."/>
            <person name="Castanera R."/>
            <person name="Culley D."/>
            <person name="Daum C."/>
            <person name="Ezra D."/>
            <person name="Gonzalez J."/>
            <person name="Henrissat B."/>
            <person name="Kuo A."/>
            <person name="Liang C."/>
            <person name="Lipzen A."/>
            <person name="Lutzoni F."/>
            <person name="Magnuson J."/>
            <person name="Mondo S."/>
            <person name="Nolan M."/>
            <person name="Ohm R."/>
            <person name="Pangilinan J."/>
            <person name="Park H.-J."/>
            <person name="Ramirez L."/>
            <person name="Alfaro M."/>
            <person name="Sun H."/>
            <person name="Tritt A."/>
            <person name="Yoshinaga Y."/>
            <person name="Zwiers L.-H."/>
            <person name="Turgeon B."/>
            <person name="Goodwin S."/>
            <person name="Spatafora J."/>
            <person name="Crous P."/>
            <person name="Grigoriev I."/>
        </authorList>
    </citation>
    <scope>NUCLEOTIDE SEQUENCE</scope>
    <source>
        <strain evidence="2">CBS 125425</strain>
    </source>
</reference>
<gene>
    <name evidence="2" type="ORF">EJ04DRAFT_579234</name>
</gene>
<comment type="caution">
    <text evidence="2">The sequence shown here is derived from an EMBL/GenBank/DDBJ whole genome shotgun (WGS) entry which is preliminary data.</text>
</comment>
<dbReference type="InterPro" id="IPR016181">
    <property type="entry name" value="Acyl_CoA_acyltransferase"/>
</dbReference>
<dbReference type="CDD" id="cd04301">
    <property type="entry name" value="NAT_SF"/>
    <property type="match status" value="1"/>
</dbReference>
<evidence type="ECO:0000259" key="1">
    <source>
        <dbReference type="PROSITE" id="PS51186"/>
    </source>
</evidence>
<proteinExistence type="predicted"/>
<keyword evidence="3" id="KW-1185">Reference proteome</keyword>
<sequence>MPLVLSVVKSASEFEKIIPMNYDGWQSPYNPQLKHFWPNLASREEYIAFNIKRHTKEFEERDPNKKWWIIVTDTDTNEIIGEAIWEMNEMKGEIEPTKATWKSEGSDDQKFAETFISGLWEFLGQRVTRPHMDLDSLVVAQAHRKRGAGRMLVRWGIEKADELGIETVVSSLPSARGAYEKAGLGYIEVIPPTDKLNVENPSDRWKELLDDDLSGFLMWRPIGHDYVEGVDRAPWI</sequence>
<dbReference type="Proteomes" id="UP000799444">
    <property type="component" value="Unassembled WGS sequence"/>
</dbReference>
<dbReference type="PROSITE" id="PS51186">
    <property type="entry name" value="GNAT"/>
    <property type="match status" value="1"/>
</dbReference>
<dbReference type="InterPro" id="IPR000182">
    <property type="entry name" value="GNAT_dom"/>
</dbReference>
<dbReference type="EMBL" id="ML996199">
    <property type="protein sequence ID" value="KAF2731255.1"/>
    <property type="molecule type" value="Genomic_DNA"/>
</dbReference>
<dbReference type="SUPFAM" id="SSF55729">
    <property type="entry name" value="Acyl-CoA N-acyltransferases (Nat)"/>
    <property type="match status" value="1"/>
</dbReference>
<dbReference type="AlphaFoldDB" id="A0A9P4QRQ4"/>
<dbReference type="Gene3D" id="3.40.630.30">
    <property type="match status" value="1"/>
</dbReference>
<accession>A0A9P4QRQ4</accession>
<dbReference type="Pfam" id="PF00583">
    <property type="entry name" value="Acetyltransf_1"/>
    <property type="match status" value="1"/>
</dbReference>